<evidence type="ECO:0000313" key="2">
    <source>
        <dbReference type="Proteomes" id="UP001165124"/>
    </source>
</evidence>
<accession>A0A9W6PTK4</accession>
<dbReference type="RefSeq" id="WP_067918787.1">
    <property type="nucleotide sequence ID" value="NZ_BSRZ01000001.1"/>
</dbReference>
<name>A0A9W6PTK4_9ACTN</name>
<comment type="caution">
    <text evidence="1">The sequence shown here is derived from an EMBL/GenBank/DDBJ whole genome shotgun (WGS) entry which is preliminary data.</text>
</comment>
<evidence type="ECO:0000313" key="1">
    <source>
        <dbReference type="EMBL" id="GLW62803.1"/>
    </source>
</evidence>
<keyword evidence="2" id="KW-1185">Reference proteome</keyword>
<reference evidence="1" key="1">
    <citation type="submission" date="2023-02" db="EMBL/GenBank/DDBJ databases">
        <title>Actinomadura rubrobrunea NBRC 14622.</title>
        <authorList>
            <person name="Ichikawa N."/>
            <person name="Sato H."/>
            <person name="Tonouchi N."/>
        </authorList>
    </citation>
    <scope>NUCLEOTIDE SEQUENCE</scope>
    <source>
        <strain evidence="1">NBRC 14622</strain>
    </source>
</reference>
<gene>
    <name evidence="1" type="ORF">Arub01_10470</name>
</gene>
<dbReference type="AlphaFoldDB" id="A0A9W6PTK4"/>
<dbReference type="EMBL" id="BSRZ01000001">
    <property type="protein sequence ID" value="GLW62803.1"/>
    <property type="molecule type" value="Genomic_DNA"/>
</dbReference>
<dbReference type="Proteomes" id="UP001165124">
    <property type="component" value="Unassembled WGS sequence"/>
</dbReference>
<protein>
    <submittedName>
        <fullName evidence="1">Uncharacterized protein</fullName>
    </submittedName>
</protein>
<proteinExistence type="predicted"/>
<organism evidence="1 2">
    <name type="scientific">Actinomadura rubrobrunea</name>
    <dbReference type="NCBI Taxonomy" id="115335"/>
    <lineage>
        <taxon>Bacteria</taxon>
        <taxon>Bacillati</taxon>
        <taxon>Actinomycetota</taxon>
        <taxon>Actinomycetes</taxon>
        <taxon>Streptosporangiales</taxon>
        <taxon>Thermomonosporaceae</taxon>
        <taxon>Actinomadura</taxon>
    </lineage>
</organism>
<sequence>MLPDFLIADLTFPEGTVREQLAAAGALVPAALLDASGLADELRECAEDGQHHFWMNTLQDIGVWAEENGRDAELPAEFWVRVAQAAHALELPEFLPYCLGKAHGWPRRDFVDAMAAFATLPEVDGLTGELRAASHRAAELLCDDDPAAAPLVDAGDLEAVAGHLRSGAYDRLGDELSELYSAAFDELFALVTRKGFPADHRACAWAVIGANPFRVVLDEGLVSQTHAEVWWRAA</sequence>